<accession>A0A1U7NQ46</accession>
<dbReference type="OrthoDB" id="4772335at2"/>
<dbReference type="Pfam" id="PF06445">
    <property type="entry name" value="GyrI-like"/>
    <property type="match status" value="1"/>
</dbReference>
<keyword evidence="3" id="KW-1185">Reference proteome</keyword>
<reference evidence="2 3" key="1">
    <citation type="submission" date="2016-11" db="EMBL/GenBank/DDBJ databases">
        <title>Description of two novel members of the family Erysipelotrichaceae: Ileibacterium lipovorans gen. nov., sp. nov. and Dubosiella newyorkensis, gen. nov., sp. nov.</title>
        <authorList>
            <person name="Cox L.M."/>
            <person name="Sohn J."/>
            <person name="Tyrrell K.L."/>
            <person name="Citron D.M."/>
            <person name="Lawson P.A."/>
            <person name="Patel N.B."/>
            <person name="Iizumi T."/>
            <person name="Perez-Perez G.I."/>
            <person name="Goldstein E.J."/>
            <person name="Blaser M.J."/>
        </authorList>
    </citation>
    <scope>NUCLEOTIDE SEQUENCE [LARGE SCALE GENOMIC DNA]</scope>
    <source>
        <strain evidence="2 3">NYU-BL-A4</strain>
    </source>
</reference>
<dbReference type="RefSeq" id="WP_076340503.1">
    <property type="nucleotide sequence ID" value="NZ_CAMNTW010000014.1"/>
</dbReference>
<sequence length="205" mass="24230">MKYDWKKEEKMFYGAKMKPEVVDVPCFNYILLSGHGDPNEPLFSQKVSTLFSLAYAIKMNYKKQTRDDEIVSDYAVYPLEGLWSLSSKQERINKDELEYTIMIRQPDFITEEMVDQAIEKIKKKKDDPFIDDVVFEAICDGECVQILHKGSFDDEPASFEKLDQYCQDHGYKRIKNQHREIYLNDKNRTKIDNLKTILRYPIIKS</sequence>
<dbReference type="SUPFAM" id="SSF55136">
    <property type="entry name" value="Probable bacterial effector-binding domain"/>
    <property type="match status" value="1"/>
</dbReference>
<evidence type="ECO:0000313" key="3">
    <source>
        <dbReference type="Proteomes" id="UP000186705"/>
    </source>
</evidence>
<dbReference type="InterPro" id="IPR008319">
    <property type="entry name" value="GyrI-like_CCH_Lin2189-like"/>
</dbReference>
<dbReference type="EMBL" id="MPKA01000042">
    <property type="protein sequence ID" value="OLU47757.1"/>
    <property type="molecule type" value="Genomic_DNA"/>
</dbReference>
<evidence type="ECO:0000259" key="1">
    <source>
        <dbReference type="Pfam" id="PF06445"/>
    </source>
</evidence>
<organism evidence="2 3">
    <name type="scientific">Dubosiella newyorkensis</name>
    <dbReference type="NCBI Taxonomy" id="1862672"/>
    <lineage>
        <taxon>Bacteria</taxon>
        <taxon>Bacillati</taxon>
        <taxon>Bacillota</taxon>
        <taxon>Erysipelotrichia</taxon>
        <taxon>Erysipelotrichales</taxon>
        <taxon>Erysipelotrichaceae</taxon>
        <taxon>Dubosiella</taxon>
    </lineage>
</organism>
<feature type="domain" description="GyrI-like small molecule binding" evidence="1">
    <location>
        <begin position="17"/>
        <end position="201"/>
    </location>
</feature>
<dbReference type="InterPro" id="IPR029442">
    <property type="entry name" value="GyrI-like"/>
</dbReference>
<dbReference type="GeneID" id="78274604"/>
<dbReference type="Proteomes" id="UP000186705">
    <property type="component" value="Unassembled WGS sequence"/>
</dbReference>
<dbReference type="InterPro" id="IPR011256">
    <property type="entry name" value="Reg_factor_effector_dom_sf"/>
</dbReference>
<dbReference type="AlphaFoldDB" id="A0A1U7NQ46"/>
<dbReference type="PIRSF" id="PIRSF031644">
    <property type="entry name" value="UCP031644"/>
    <property type="match status" value="1"/>
</dbReference>
<evidence type="ECO:0000313" key="2">
    <source>
        <dbReference type="EMBL" id="OLU47757.1"/>
    </source>
</evidence>
<gene>
    <name evidence="2" type="ORF">BO225_01410</name>
</gene>
<name>A0A1U7NQ46_9FIRM</name>
<proteinExistence type="predicted"/>
<dbReference type="Gene3D" id="3.20.80.10">
    <property type="entry name" value="Regulatory factor, effector binding domain"/>
    <property type="match status" value="1"/>
</dbReference>
<comment type="caution">
    <text evidence="2">The sequence shown here is derived from an EMBL/GenBank/DDBJ whole genome shotgun (WGS) entry which is preliminary data.</text>
</comment>
<protein>
    <submittedName>
        <fullName evidence="2">Small molecule-binding protein</fullName>
    </submittedName>
</protein>
<dbReference type="STRING" id="1862672.BO225_01410"/>